<sequence length="458" mass="50298">MEAIGVGANVLAFVVLGIKSAKLAHDTFSAIKDGPALVQNLAANFLQLHWILEHLLQCRAAAADTALHGQARQCCEDLDKLAKTIERLQVPPKEKAAGRFWKRLKTAISESDLKRLDKWVAGQASLLNLRLVVLSSNEIYAMRDGNERTQQQIHAIGASVKTQLESQTASFLGAARGITINHNDGRSALEAGLSSVQQKIEAAHSISVENTQSMFQLLKEIKDGNPPESNGADMANAVDGTLETIDRLCSLIDEKRDAVDAYAEDDDQAQSAIENLEKLVQSLREQELPVSDPESFSNDLSRFSKWFGSGALSINSGTDQDGDETTAEERCHTDWTMTVAYLPGQGQNRHMVLASLARQGLSANRMTCISRLQVNRLLPAESPVFQLVKQGNLQGFKEMLQQGKASLQDHDEYGASLLFYSAEQPELCKFLIDSGLDIDHVATDYGCNEWEDDETQMV</sequence>
<dbReference type="InterPro" id="IPR036770">
    <property type="entry name" value="Ankyrin_rpt-contain_sf"/>
</dbReference>
<keyword evidence="1" id="KW-0175">Coiled coil</keyword>
<dbReference type="Proteomes" id="UP001140502">
    <property type="component" value="Unassembled WGS sequence"/>
</dbReference>
<dbReference type="AlphaFoldDB" id="A0A9W8WN53"/>
<evidence type="ECO:0008006" key="4">
    <source>
        <dbReference type="Google" id="ProtNLM"/>
    </source>
</evidence>
<evidence type="ECO:0000256" key="1">
    <source>
        <dbReference type="SAM" id="Coils"/>
    </source>
</evidence>
<reference evidence="2" key="1">
    <citation type="submission" date="2022-10" db="EMBL/GenBank/DDBJ databases">
        <title>Tapping the CABI collections for fungal endophytes: first genome assemblies for Collariella, Neodidymelliopsis, Ascochyta clinopodiicola, Didymella pomorum, Didymosphaeria variabile, Neocosmospora piperis and Neocucurbitaria cava.</title>
        <authorList>
            <person name="Hill R."/>
        </authorList>
    </citation>
    <scope>NUCLEOTIDE SEQUENCE</scope>
    <source>
        <strain evidence="2">IMI 366586</strain>
    </source>
</reference>
<dbReference type="OrthoDB" id="539213at2759"/>
<dbReference type="Gene3D" id="1.25.40.20">
    <property type="entry name" value="Ankyrin repeat-containing domain"/>
    <property type="match status" value="1"/>
</dbReference>
<accession>A0A9W8WN53</accession>
<proteinExistence type="predicted"/>
<feature type="coiled-coil region" evidence="1">
    <location>
        <begin position="259"/>
        <end position="286"/>
    </location>
</feature>
<organism evidence="2 3">
    <name type="scientific">Fusarium piperis</name>
    <dbReference type="NCBI Taxonomy" id="1435070"/>
    <lineage>
        <taxon>Eukaryota</taxon>
        <taxon>Fungi</taxon>
        <taxon>Dikarya</taxon>
        <taxon>Ascomycota</taxon>
        <taxon>Pezizomycotina</taxon>
        <taxon>Sordariomycetes</taxon>
        <taxon>Hypocreomycetidae</taxon>
        <taxon>Hypocreales</taxon>
        <taxon>Nectriaceae</taxon>
        <taxon>Fusarium</taxon>
        <taxon>Fusarium solani species complex</taxon>
    </lineage>
</organism>
<protein>
    <recommendedName>
        <fullName evidence="4">Fungal N-terminal domain-containing protein</fullName>
    </recommendedName>
</protein>
<name>A0A9W8WN53_9HYPO</name>
<gene>
    <name evidence="2" type="ORF">N0V84_000348</name>
</gene>
<evidence type="ECO:0000313" key="3">
    <source>
        <dbReference type="Proteomes" id="UP001140502"/>
    </source>
</evidence>
<evidence type="ECO:0000313" key="2">
    <source>
        <dbReference type="EMBL" id="KAJ4329222.1"/>
    </source>
</evidence>
<comment type="caution">
    <text evidence="2">The sequence shown here is derived from an EMBL/GenBank/DDBJ whole genome shotgun (WGS) entry which is preliminary data.</text>
</comment>
<keyword evidence="3" id="KW-1185">Reference proteome</keyword>
<dbReference type="EMBL" id="JAPEUR010000003">
    <property type="protein sequence ID" value="KAJ4329222.1"/>
    <property type="molecule type" value="Genomic_DNA"/>
</dbReference>